<dbReference type="UniPathway" id="UPA00219"/>
<dbReference type="GO" id="GO:0005524">
    <property type="term" value="F:ATP binding"/>
    <property type="evidence" value="ECO:0007669"/>
    <property type="project" value="UniProtKB-KW"/>
</dbReference>
<organism evidence="8 9">
    <name type="scientific">Candidatus Yonathbacteria bacterium RIFCSPHIGHO2_01_FULL_51_10</name>
    <dbReference type="NCBI Taxonomy" id="1802723"/>
    <lineage>
        <taxon>Bacteria</taxon>
        <taxon>Candidatus Yonathiibacteriota</taxon>
    </lineage>
</organism>
<dbReference type="InterPro" id="IPR036565">
    <property type="entry name" value="Mur-like_cat_sf"/>
</dbReference>
<dbReference type="AlphaFoldDB" id="A0A1G2S8U8"/>
<keyword evidence="5" id="KW-0547">Nucleotide-binding</keyword>
<evidence type="ECO:0000313" key="8">
    <source>
        <dbReference type="EMBL" id="OHA81109.1"/>
    </source>
</evidence>
<dbReference type="InterPro" id="IPR013221">
    <property type="entry name" value="Mur_ligase_cen"/>
</dbReference>
<evidence type="ECO:0000256" key="2">
    <source>
        <dbReference type="ARBA" id="ARBA00004752"/>
    </source>
</evidence>
<comment type="caution">
    <text evidence="8">The sequence shown here is derived from an EMBL/GenBank/DDBJ whole genome shotgun (WGS) entry which is preliminary data.</text>
</comment>
<evidence type="ECO:0000259" key="7">
    <source>
        <dbReference type="Pfam" id="PF08245"/>
    </source>
</evidence>
<evidence type="ECO:0000256" key="6">
    <source>
        <dbReference type="ARBA" id="ARBA00022840"/>
    </source>
</evidence>
<accession>A0A1G2S8U8</accession>
<dbReference type="InterPro" id="IPR036615">
    <property type="entry name" value="Mur_ligase_C_dom_sf"/>
</dbReference>
<evidence type="ECO:0000313" key="9">
    <source>
        <dbReference type="Proteomes" id="UP000176997"/>
    </source>
</evidence>
<evidence type="ECO:0000256" key="4">
    <source>
        <dbReference type="ARBA" id="ARBA00022598"/>
    </source>
</evidence>
<evidence type="ECO:0000256" key="5">
    <source>
        <dbReference type="ARBA" id="ARBA00022741"/>
    </source>
</evidence>
<evidence type="ECO:0000256" key="1">
    <source>
        <dbReference type="ARBA" id="ARBA00004496"/>
    </source>
</evidence>
<dbReference type="Pfam" id="PF08245">
    <property type="entry name" value="Mur_ligase_M"/>
    <property type="match status" value="1"/>
</dbReference>
<reference evidence="8 9" key="1">
    <citation type="journal article" date="2016" name="Nat. Commun.">
        <title>Thousands of microbial genomes shed light on interconnected biogeochemical processes in an aquifer system.</title>
        <authorList>
            <person name="Anantharaman K."/>
            <person name="Brown C.T."/>
            <person name="Hug L.A."/>
            <person name="Sharon I."/>
            <person name="Castelle C.J."/>
            <person name="Probst A.J."/>
            <person name="Thomas B.C."/>
            <person name="Singh A."/>
            <person name="Wilkins M.J."/>
            <person name="Karaoz U."/>
            <person name="Brodie E.L."/>
            <person name="Williams K.H."/>
            <person name="Hubbard S.S."/>
            <person name="Banfield J.F."/>
        </authorList>
    </citation>
    <scope>NUCLEOTIDE SEQUENCE [LARGE SCALE GENOMIC DNA]</scope>
</reference>
<dbReference type="Gene3D" id="3.90.190.20">
    <property type="entry name" value="Mur ligase, C-terminal domain"/>
    <property type="match status" value="1"/>
</dbReference>
<name>A0A1G2S8U8_9BACT</name>
<dbReference type="Proteomes" id="UP000176997">
    <property type="component" value="Unassembled WGS sequence"/>
</dbReference>
<dbReference type="SUPFAM" id="SSF53623">
    <property type="entry name" value="MurD-like peptide ligases, catalytic domain"/>
    <property type="match status" value="1"/>
</dbReference>
<dbReference type="NCBIfam" id="TIGR01087">
    <property type="entry name" value="murD"/>
    <property type="match status" value="1"/>
</dbReference>
<dbReference type="GO" id="GO:0008360">
    <property type="term" value="P:regulation of cell shape"/>
    <property type="evidence" value="ECO:0007669"/>
    <property type="project" value="InterPro"/>
</dbReference>
<sequence>PGVPRESRYLAAAVKAKRELQNDASLFFRFAQNPTIAVTGTRGKTTTTHWIAQLLSKKYGPIVPTGNNPDNPFLTELRLLERSRDTKRPVVVEVSSWQSEYMARALRAPCIAVITNLFPDHLNRYGGSMEEYARAKAEIFRLQDKDDTLVLNADSTWTQFFLKQKPKARMFFFSKKPLAKNREGVFLRGAHLVFRTNGKEQKICSVKKFTKDFGEHNLENVMAGVAALFAFDQKMKFSERSLLQLKGVHMRQEIIFKKRGLTVVNDSTATSPDGTIAAIERFKNDHPLLITGGTDKDLEMRELARVIKQHILPARLILLNGSATKLLVADLLRKKYFKKTKPQLFGTLIECVEAATFIAKGKGTIIFSPGSASFEKFKNEFDRGEQFNKLVKNSFTKI</sequence>
<gene>
    <name evidence="8" type="ORF">A2675_00820</name>
</gene>
<dbReference type="GO" id="GO:0051301">
    <property type="term" value="P:cell division"/>
    <property type="evidence" value="ECO:0007669"/>
    <property type="project" value="InterPro"/>
</dbReference>
<dbReference type="GO" id="GO:0005737">
    <property type="term" value="C:cytoplasm"/>
    <property type="evidence" value="ECO:0007669"/>
    <property type="project" value="UniProtKB-SubCell"/>
</dbReference>
<dbReference type="InterPro" id="IPR005762">
    <property type="entry name" value="MurD"/>
</dbReference>
<dbReference type="SUPFAM" id="SSF53244">
    <property type="entry name" value="MurD-like peptide ligases, peptide-binding domain"/>
    <property type="match status" value="1"/>
</dbReference>
<comment type="pathway">
    <text evidence="2">Cell wall biogenesis; peptidoglycan biosynthesis.</text>
</comment>
<comment type="subcellular location">
    <subcellularLocation>
        <location evidence="1">Cytoplasm</location>
    </subcellularLocation>
</comment>
<dbReference type="PANTHER" id="PTHR43692">
    <property type="entry name" value="UDP-N-ACETYLMURAMOYLALANINE--D-GLUTAMATE LIGASE"/>
    <property type="match status" value="1"/>
</dbReference>
<dbReference type="GO" id="GO:0008764">
    <property type="term" value="F:UDP-N-acetylmuramoylalanine-D-glutamate ligase activity"/>
    <property type="evidence" value="ECO:0007669"/>
    <property type="project" value="InterPro"/>
</dbReference>
<feature type="domain" description="Mur ligase central" evidence="7">
    <location>
        <begin position="38"/>
        <end position="227"/>
    </location>
</feature>
<dbReference type="PANTHER" id="PTHR43692:SF1">
    <property type="entry name" value="UDP-N-ACETYLMURAMOYLALANINE--D-GLUTAMATE LIGASE"/>
    <property type="match status" value="1"/>
</dbReference>
<keyword evidence="6" id="KW-0067">ATP-binding</keyword>
<proteinExistence type="predicted"/>
<keyword evidence="3" id="KW-0963">Cytoplasm</keyword>
<protein>
    <submittedName>
        <fullName evidence="8">UDP-N-acetylmuramoylalanine--D-glutamate ligase</fullName>
    </submittedName>
</protein>
<dbReference type="EMBL" id="MHUS01000014">
    <property type="protein sequence ID" value="OHA81109.1"/>
    <property type="molecule type" value="Genomic_DNA"/>
</dbReference>
<dbReference type="Gene3D" id="3.40.1190.10">
    <property type="entry name" value="Mur-like, catalytic domain"/>
    <property type="match status" value="1"/>
</dbReference>
<evidence type="ECO:0000256" key="3">
    <source>
        <dbReference type="ARBA" id="ARBA00022490"/>
    </source>
</evidence>
<dbReference type="STRING" id="1802723.A2675_00820"/>
<feature type="non-terminal residue" evidence="8">
    <location>
        <position position="1"/>
    </location>
</feature>
<dbReference type="GO" id="GO:0009252">
    <property type="term" value="P:peptidoglycan biosynthetic process"/>
    <property type="evidence" value="ECO:0007669"/>
    <property type="project" value="UniProtKB-UniPathway"/>
</dbReference>
<keyword evidence="4 8" id="KW-0436">Ligase</keyword>